<dbReference type="InterPro" id="IPR032675">
    <property type="entry name" value="LRR_dom_sf"/>
</dbReference>
<evidence type="ECO:0000256" key="1">
    <source>
        <dbReference type="SAM" id="MobiDB-lite"/>
    </source>
</evidence>
<accession>A0A0D7BLF6</accession>
<dbReference type="EMBL" id="KN880460">
    <property type="protein sequence ID" value="KIY70974.1"/>
    <property type="molecule type" value="Genomic_DNA"/>
</dbReference>
<evidence type="ECO:0000313" key="3">
    <source>
        <dbReference type="Proteomes" id="UP000054007"/>
    </source>
</evidence>
<name>A0A0D7BLF6_9AGAR</name>
<protein>
    <recommendedName>
        <fullName evidence="4">RNI-like protein</fullName>
    </recommendedName>
</protein>
<reference evidence="2 3" key="1">
    <citation type="journal article" date="2015" name="Fungal Genet. Biol.">
        <title>Evolution of novel wood decay mechanisms in Agaricales revealed by the genome sequences of Fistulina hepatica and Cylindrobasidium torrendii.</title>
        <authorList>
            <person name="Floudas D."/>
            <person name="Held B.W."/>
            <person name="Riley R."/>
            <person name="Nagy L.G."/>
            <person name="Koehler G."/>
            <person name="Ransdell A.S."/>
            <person name="Younus H."/>
            <person name="Chow J."/>
            <person name="Chiniquy J."/>
            <person name="Lipzen A."/>
            <person name="Tritt A."/>
            <person name="Sun H."/>
            <person name="Haridas S."/>
            <person name="LaButti K."/>
            <person name="Ohm R.A."/>
            <person name="Kues U."/>
            <person name="Blanchette R.A."/>
            <person name="Grigoriev I.V."/>
            <person name="Minto R.E."/>
            <person name="Hibbett D.S."/>
        </authorList>
    </citation>
    <scope>NUCLEOTIDE SEQUENCE [LARGE SCALE GENOMIC DNA]</scope>
    <source>
        <strain evidence="2 3">FP15055 ss-10</strain>
    </source>
</reference>
<dbReference type="AlphaFoldDB" id="A0A0D7BLF6"/>
<evidence type="ECO:0008006" key="4">
    <source>
        <dbReference type="Google" id="ProtNLM"/>
    </source>
</evidence>
<organism evidence="2 3">
    <name type="scientific">Cylindrobasidium torrendii FP15055 ss-10</name>
    <dbReference type="NCBI Taxonomy" id="1314674"/>
    <lineage>
        <taxon>Eukaryota</taxon>
        <taxon>Fungi</taxon>
        <taxon>Dikarya</taxon>
        <taxon>Basidiomycota</taxon>
        <taxon>Agaricomycotina</taxon>
        <taxon>Agaricomycetes</taxon>
        <taxon>Agaricomycetidae</taxon>
        <taxon>Agaricales</taxon>
        <taxon>Marasmiineae</taxon>
        <taxon>Physalacriaceae</taxon>
        <taxon>Cylindrobasidium</taxon>
    </lineage>
</organism>
<feature type="region of interest" description="Disordered" evidence="1">
    <location>
        <begin position="62"/>
        <end position="81"/>
    </location>
</feature>
<dbReference type="Proteomes" id="UP000054007">
    <property type="component" value="Unassembled WGS sequence"/>
</dbReference>
<dbReference type="SUPFAM" id="SSF52058">
    <property type="entry name" value="L domain-like"/>
    <property type="match status" value="1"/>
</dbReference>
<keyword evidence="3" id="KW-1185">Reference proteome</keyword>
<dbReference type="Gene3D" id="3.80.10.10">
    <property type="entry name" value="Ribonuclease Inhibitor"/>
    <property type="match status" value="1"/>
</dbReference>
<evidence type="ECO:0000313" key="2">
    <source>
        <dbReference type="EMBL" id="KIY70974.1"/>
    </source>
</evidence>
<proteinExistence type="predicted"/>
<gene>
    <name evidence="2" type="ORF">CYLTODRAFT_156818</name>
</gene>
<sequence length="413" mass="47852">MRPSPLSLDIATNQTKATDALIHKYSAYIRFLRYRIYVEETGLPDDLEARFESLKELEVIVDTDRETDSDSDSEADPSTVPSDIRYTQIDINLDEYLSPFRRCTSLEVLDLSIDTHSEKYSRQYFSCANIDPESMELLWNNLRVFRLHIKDKSFFPLANILAACQMLEDLEVVGYKGVAETDPDPASVELPRLSTFRLENVPYDTSLPTFNVPSLQTLSLEDFRISSGVLSSLFCVSHQLSTLRLQPCNDTRMLREWRDMVANTGRPLDCLDLHVSSELRQEYYQSSSDASDPVFPLAREVRLEFPKHMDRFVALMRWVQEDNHYLESLTLVFNLERYIWDAEILWQRENRGCDSPAKEEMLEWAEDRLRRSDFMVRVNSIARSGVTVKMIMKGDNGSETRVEDVYLDVQVSK</sequence>